<dbReference type="RefSeq" id="WP_066586335.1">
    <property type="nucleotide sequence ID" value="NZ_CABKVS010000002.1"/>
</dbReference>
<dbReference type="Pfam" id="PF00196">
    <property type="entry name" value="GerE"/>
    <property type="match status" value="1"/>
</dbReference>
<evidence type="ECO:0000256" key="1">
    <source>
        <dbReference type="ARBA" id="ARBA00022553"/>
    </source>
</evidence>
<dbReference type="InterPro" id="IPR001789">
    <property type="entry name" value="Sig_transdc_resp-reg_receiver"/>
</dbReference>
<evidence type="ECO:0000259" key="7">
    <source>
        <dbReference type="PROSITE" id="PS50110"/>
    </source>
</evidence>
<dbReference type="InterPro" id="IPR058245">
    <property type="entry name" value="NreC/VraR/RcsB-like_REC"/>
</dbReference>
<feature type="domain" description="Response regulatory" evidence="7">
    <location>
        <begin position="3"/>
        <end position="146"/>
    </location>
</feature>
<dbReference type="InterPro" id="IPR011006">
    <property type="entry name" value="CheY-like_superfamily"/>
</dbReference>
<feature type="modified residue" description="4-aspartylphosphate" evidence="5">
    <location>
        <position position="74"/>
    </location>
</feature>
<dbReference type="CDD" id="cd17535">
    <property type="entry name" value="REC_NarL-like"/>
    <property type="match status" value="1"/>
</dbReference>
<evidence type="ECO:0000256" key="5">
    <source>
        <dbReference type="PROSITE-ProRule" id="PRU00169"/>
    </source>
</evidence>
<dbReference type="EMBL" id="CP024988">
    <property type="protein sequence ID" value="AWT27299.1"/>
    <property type="molecule type" value="Genomic_DNA"/>
</dbReference>
<dbReference type="AlphaFoldDB" id="A0A2Z3YSM1"/>
<dbReference type="Gene3D" id="3.40.50.2300">
    <property type="match status" value="1"/>
</dbReference>
<dbReference type="SMART" id="SM00421">
    <property type="entry name" value="HTH_LUXR"/>
    <property type="match status" value="1"/>
</dbReference>
<dbReference type="Proteomes" id="UP000247696">
    <property type="component" value="Chromosome"/>
</dbReference>
<evidence type="ECO:0000256" key="2">
    <source>
        <dbReference type="ARBA" id="ARBA00023015"/>
    </source>
</evidence>
<dbReference type="PROSITE" id="PS50110">
    <property type="entry name" value="RESPONSE_REGULATORY"/>
    <property type="match status" value="1"/>
</dbReference>
<accession>A0A2Z3YSM1</accession>
<evidence type="ECO:0000256" key="3">
    <source>
        <dbReference type="ARBA" id="ARBA00023125"/>
    </source>
</evidence>
<dbReference type="InterPro" id="IPR000792">
    <property type="entry name" value="Tscrpt_reg_LuxR_C"/>
</dbReference>
<evidence type="ECO:0000259" key="6">
    <source>
        <dbReference type="PROSITE" id="PS50043"/>
    </source>
</evidence>
<keyword evidence="2" id="KW-0805">Transcription regulation</keyword>
<evidence type="ECO:0000313" key="9">
    <source>
        <dbReference type="Proteomes" id="UP000247696"/>
    </source>
</evidence>
<dbReference type="GO" id="GO:0003677">
    <property type="term" value="F:DNA binding"/>
    <property type="evidence" value="ECO:0007669"/>
    <property type="project" value="UniProtKB-KW"/>
</dbReference>
<dbReference type="PROSITE" id="PS00622">
    <property type="entry name" value="HTH_LUXR_1"/>
    <property type="match status" value="1"/>
</dbReference>
<dbReference type="PANTHER" id="PTHR43214">
    <property type="entry name" value="TWO-COMPONENT RESPONSE REGULATOR"/>
    <property type="match status" value="1"/>
</dbReference>
<dbReference type="KEGG" id="cpre:Csp1_25510"/>
<name>A0A2Z3YSM1_9CORY</name>
<evidence type="ECO:0000256" key="4">
    <source>
        <dbReference type="ARBA" id="ARBA00023163"/>
    </source>
</evidence>
<dbReference type="Pfam" id="PF00072">
    <property type="entry name" value="Response_reg"/>
    <property type="match status" value="1"/>
</dbReference>
<keyword evidence="4" id="KW-0804">Transcription</keyword>
<keyword evidence="3" id="KW-0238">DNA-binding</keyword>
<protein>
    <submittedName>
        <fullName evidence="8">Transcriptional regulatory protein LiaR</fullName>
    </submittedName>
</protein>
<dbReference type="SMART" id="SM00448">
    <property type="entry name" value="REC"/>
    <property type="match status" value="1"/>
</dbReference>
<dbReference type="SUPFAM" id="SSF52172">
    <property type="entry name" value="CheY-like"/>
    <property type="match status" value="1"/>
</dbReference>
<dbReference type="OrthoDB" id="9808843at2"/>
<proteinExistence type="predicted"/>
<sequence>MIGVLLADDHAIVRMGLRAVLDSADDITIVGEAETADEAVRAVENRNRVRSERSGSSAGPAAFPDVGIDVVLMDLRFGPGPSGRELETGAKATARIRALPDPPNVLVVTNYDTDVDILGAIEAGAVGYLLKDAPPAELVAAVRAAATGTTAMSGSVASRLMHREEDPGNSLTSRELEVLQLVAQGRSNREIGAALFLSEATVKSHLVHINAKLGVRSRTSAVAVARESGML</sequence>
<dbReference type="InterPro" id="IPR016032">
    <property type="entry name" value="Sig_transdc_resp-reg_C-effctor"/>
</dbReference>
<dbReference type="STRING" id="1737425.GCA_900049755_01343"/>
<evidence type="ECO:0000313" key="8">
    <source>
        <dbReference type="EMBL" id="AWT27299.1"/>
    </source>
</evidence>
<dbReference type="InterPro" id="IPR039420">
    <property type="entry name" value="WalR-like"/>
</dbReference>
<reference evidence="9" key="1">
    <citation type="submission" date="2017-11" db="EMBL/GenBank/DDBJ databases">
        <title>Otitis media/interna in a cat caused by the recently described species Corynebacterium provencense.</title>
        <authorList>
            <person name="Kittl S."/>
            <person name="Brodard I."/>
            <person name="Rychener L."/>
            <person name="Jores J."/>
            <person name="Roosje P."/>
            <person name="Gobeli Brawand S."/>
        </authorList>
    </citation>
    <scope>NUCLEOTIDE SEQUENCE [LARGE SCALE GENOMIC DNA]</scope>
    <source>
        <strain evidence="9">17KM38</strain>
    </source>
</reference>
<organism evidence="8 9">
    <name type="scientific">Corynebacterium provencense</name>
    <dbReference type="NCBI Taxonomy" id="1737425"/>
    <lineage>
        <taxon>Bacteria</taxon>
        <taxon>Bacillati</taxon>
        <taxon>Actinomycetota</taxon>
        <taxon>Actinomycetes</taxon>
        <taxon>Mycobacteriales</taxon>
        <taxon>Corynebacteriaceae</taxon>
        <taxon>Corynebacterium</taxon>
    </lineage>
</organism>
<keyword evidence="9" id="KW-1185">Reference proteome</keyword>
<keyword evidence="1 5" id="KW-0597">Phosphoprotein</keyword>
<gene>
    <name evidence="8" type="primary">liaR_2</name>
    <name evidence="8" type="ORF">Csp1_25510</name>
</gene>
<dbReference type="GO" id="GO:0006355">
    <property type="term" value="P:regulation of DNA-templated transcription"/>
    <property type="evidence" value="ECO:0007669"/>
    <property type="project" value="InterPro"/>
</dbReference>
<dbReference type="PRINTS" id="PR00038">
    <property type="entry name" value="HTHLUXR"/>
</dbReference>
<dbReference type="CDD" id="cd06170">
    <property type="entry name" value="LuxR_C_like"/>
    <property type="match status" value="1"/>
</dbReference>
<dbReference type="PROSITE" id="PS50043">
    <property type="entry name" value="HTH_LUXR_2"/>
    <property type="match status" value="1"/>
</dbReference>
<feature type="domain" description="HTH luxR-type" evidence="6">
    <location>
        <begin position="164"/>
        <end position="229"/>
    </location>
</feature>
<dbReference type="SUPFAM" id="SSF46894">
    <property type="entry name" value="C-terminal effector domain of the bipartite response regulators"/>
    <property type="match status" value="1"/>
</dbReference>
<dbReference type="PANTHER" id="PTHR43214:SF24">
    <property type="entry name" value="TRANSCRIPTIONAL REGULATORY PROTEIN NARL-RELATED"/>
    <property type="match status" value="1"/>
</dbReference>
<dbReference type="GO" id="GO:0000160">
    <property type="term" value="P:phosphorelay signal transduction system"/>
    <property type="evidence" value="ECO:0007669"/>
    <property type="project" value="InterPro"/>
</dbReference>